<dbReference type="RefSeq" id="WP_342071733.1">
    <property type="nucleotide sequence ID" value="NZ_CP151762.1"/>
</dbReference>
<feature type="domain" description="VWFA" evidence="2">
    <location>
        <begin position="95"/>
        <end position="281"/>
    </location>
</feature>
<organism evidence="3 4">
    <name type="scientific">Yoonia algicola</name>
    <dbReference type="NCBI Taxonomy" id="3137368"/>
    <lineage>
        <taxon>Bacteria</taxon>
        <taxon>Pseudomonadati</taxon>
        <taxon>Pseudomonadota</taxon>
        <taxon>Alphaproteobacteria</taxon>
        <taxon>Rhodobacterales</taxon>
        <taxon>Paracoccaceae</taxon>
        <taxon>Yoonia</taxon>
    </lineage>
</organism>
<evidence type="ECO:0000256" key="1">
    <source>
        <dbReference type="SAM" id="SignalP"/>
    </source>
</evidence>
<evidence type="ECO:0000313" key="3">
    <source>
        <dbReference type="EMBL" id="WZU65386.1"/>
    </source>
</evidence>
<dbReference type="AlphaFoldDB" id="A0AAN0NGL7"/>
<evidence type="ECO:0000259" key="2">
    <source>
        <dbReference type="PROSITE" id="PS50234"/>
    </source>
</evidence>
<dbReference type="EMBL" id="CP151762">
    <property type="protein sequence ID" value="WZU65386.1"/>
    <property type="molecule type" value="Genomic_DNA"/>
</dbReference>
<dbReference type="InterPro" id="IPR036465">
    <property type="entry name" value="vWFA_dom_sf"/>
</dbReference>
<dbReference type="Gene3D" id="3.40.50.410">
    <property type="entry name" value="von Willebrand factor, type A domain"/>
    <property type="match status" value="1"/>
</dbReference>
<accession>A0AAN0NGL7</accession>
<keyword evidence="4" id="KW-1185">Reference proteome</keyword>
<dbReference type="SMART" id="SM00327">
    <property type="entry name" value="VWA"/>
    <property type="match status" value="1"/>
</dbReference>
<keyword evidence="1" id="KW-0732">Signal</keyword>
<dbReference type="SUPFAM" id="SSF53300">
    <property type="entry name" value="vWA-like"/>
    <property type="match status" value="1"/>
</dbReference>
<reference evidence="3 4" key="1">
    <citation type="submission" date="2024-04" db="EMBL/GenBank/DDBJ databases">
        <title>Phylogenomic analyses of a clade within the roseobacter group suggest taxonomic reassignments of species of the genera Aestuariivita, Citreicella, Loktanella, Nautella, Pelagibaca, Ruegeria, Thalassobius, Thiobacimonas and Tropicibacter, and the proposal o.</title>
        <authorList>
            <person name="Jeon C.O."/>
        </authorList>
    </citation>
    <scope>NUCLEOTIDE SEQUENCE [LARGE SCALE GENOMIC DNA]</scope>
    <source>
        <strain evidence="3 4">G8-12</strain>
    </source>
</reference>
<name>A0AAN0NGL7_9RHOB</name>
<proteinExistence type="predicted"/>
<dbReference type="PROSITE" id="PS50234">
    <property type="entry name" value="VWFA"/>
    <property type="match status" value="1"/>
</dbReference>
<feature type="signal peptide" evidence="1">
    <location>
        <begin position="1"/>
        <end position="23"/>
    </location>
</feature>
<dbReference type="Pfam" id="PF00092">
    <property type="entry name" value="VWA"/>
    <property type="match status" value="1"/>
</dbReference>
<dbReference type="KEGG" id="yag:AABB28_01370"/>
<protein>
    <submittedName>
        <fullName evidence="3">VWA domain-containing protein</fullName>
    </submittedName>
</protein>
<dbReference type="Proteomes" id="UP001451782">
    <property type="component" value="Chromosome"/>
</dbReference>
<sequence>MPLPFRNIICGVFILFGATAVFAQDDEATRYPLAGIPILDCAPHSPAPQDTCLVRLPPRFGLADLQSDALGPVEGAFRLVKPGRVNFPDDVNLSATLLLVDLSPGPNAGRRSTFEFEKELLLALVEELPRTELIAIYGFNEDLRLFQDFTTDLDTLADTIDALELGGSNTRIGTFVSDSITVLADRDDILLRNLILVSDGQEEGSTNLDDVVAKAIEEGVVISAVGSFWRSFGSSENGAGMDYLRALTEGTSGITAQAQLDRPNDARTEAQAFGNTIFEAIQASGLILPDGEPQPSTITMILNEPVLGAPGDFRESEISAVFRPVQATLESPQKMRVCPQNLKS</sequence>
<dbReference type="InterPro" id="IPR002035">
    <property type="entry name" value="VWF_A"/>
</dbReference>
<gene>
    <name evidence="3" type="ORF">AABB28_01370</name>
</gene>
<feature type="chain" id="PRO_5042997537" evidence="1">
    <location>
        <begin position="24"/>
        <end position="344"/>
    </location>
</feature>
<evidence type="ECO:0000313" key="4">
    <source>
        <dbReference type="Proteomes" id="UP001451782"/>
    </source>
</evidence>